<dbReference type="PANTHER" id="PTHR13224:SF6">
    <property type="entry name" value="MEDIATOR OF RNA POLYMERASE II TRANSCRIPTION SUBUNIT 16"/>
    <property type="match status" value="1"/>
</dbReference>
<dbReference type="Pfam" id="PF11635">
    <property type="entry name" value="Med16_N"/>
    <property type="match status" value="1"/>
</dbReference>
<dbReference type="InterPro" id="IPR021665">
    <property type="entry name" value="Mediator_Med16_N"/>
</dbReference>
<dbReference type="Pfam" id="PF20719">
    <property type="entry name" value="Med16_C"/>
    <property type="match status" value="1"/>
</dbReference>
<keyword evidence="5 9" id="KW-0010">Activator</keyword>
<feature type="region of interest" description="Disordered" evidence="10">
    <location>
        <begin position="954"/>
        <end position="1011"/>
    </location>
</feature>
<gene>
    <name evidence="13" type="primary">sin4</name>
    <name evidence="9" type="synonym">MED16</name>
    <name evidence="13" type="ORF">MFIFM68171_01321</name>
</gene>
<keyword evidence="14" id="KW-1185">Reference proteome</keyword>
<accession>A0ABQ0G016</accession>
<protein>
    <recommendedName>
        <fullName evidence="3 9">Mediator of RNA polymerase II transcription subunit 16</fullName>
    </recommendedName>
    <alternativeName>
        <fullName evidence="8 9">Mediator complex subunit 16</fullName>
    </alternativeName>
</protein>
<organism evidence="13 14">
    <name type="scientific">Madurella fahalii</name>
    <dbReference type="NCBI Taxonomy" id="1157608"/>
    <lineage>
        <taxon>Eukaryota</taxon>
        <taxon>Fungi</taxon>
        <taxon>Dikarya</taxon>
        <taxon>Ascomycota</taxon>
        <taxon>Pezizomycotina</taxon>
        <taxon>Sordariomycetes</taxon>
        <taxon>Sordariomycetidae</taxon>
        <taxon>Sordariales</taxon>
        <taxon>Sordariales incertae sedis</taxon>
        <taxon>Madurella</taxon>
    </lineage>
</organism>
<evidence type="ECO:0000259" key="12">
    <source>
        <dbReference type="Pfam" id="PF20719"/>
    </source>
</evidence>
<evidence type="ECO:0000313" key="14">
    <source>
        <dbReference type="Proteomes" id="UP001628179"/>
    </source>
</evidence>
<dbReference type="Proteomes" id="UP001628179">
    <property type="component" value="Unassembled WGS sequence"/>
</dbReference>
<dbReference type="InterPro" id="IPR048338">
    <property type="entry name" value="Mediator_Med16"/>
</dbReference>
<feature type="domain" description="Mediator complex subunit 16 C-terminal" evidence="12">
    <location>
        <begin position="906"/>
        <end position="1048"/>
    </location>
</feature>
<reference evidence="13 14" key="1">
    <citation type="submission" date="2024-09" db="EMBL/GenBank/DDBJ databases">
        <title>Itraconazole resistance in Madurella fahalii resulting from another homologue of gene encoding cytochrome P450 14-alpha sterol demethylase (CYP51).</title>
        <authorList>
            <person name="Yoshioka I."/>
            <person name="Fahal A.H."/>
            <person name="Kaneko S."/>
            <person name="Yaguchi T."/>
        </authorList>
    </citation>
    <scope>NUCLEOTIDE SEQUENCE [LARGE SCALE GENOMIC DNA]</scope>
    <source>
        <strain evidence="13 14">IFM 68171</strain>
    </source>
</reference>
<dbReference type="PANTHER" id="PTHR13224">
    <property type="entry name" value="THYROID HORMONE RECEPTOR-ASSOCIATED PROTEIN-RELATED"/>
    <property type="match status" value="1"/>
</dbReference>
<dbReference type="RefSeq" id="XP_070912844.1">
    <property type="nucleotide sequence ID" value="XM_071056743.1"/>
</dbReference>
<comment type="function">
    <text evidence="9">Component of the Mediator complex, a coactivator involved in the regulated transcription of nearly all RNA polymerase II-dependent genes. Mediator functions as a bridge to convey information from gene-specific regulatory proteins to the basal RNA polymerase II transcription machinery. Mediator is recruited to promoters by direct interactions with regulatory proteins and serves as a scaffold for the assembly of a functional preinitiation complex with RNA polymerase II and the general transcription factors.</text>
</comment>
<evidence type="ECO:0000256" key="9">
    <source>
        <dbReference type="RuleBase" id="RU364149"/>
    </source>
</evidence>
<evidence type="ECO:0000313" key="13">
    <source>
        <dbReference type="EMBL" id="GAB1311111.1"/>
    </source>
</evidence>
<evidence type="ECO:0000256" key="6">
    <source>
        <dbReference type="ARBA" id="ARBA00023163"/>
    </source>
</evidence>
<evidence type="ECO:0000256" key="3">
    <source>
        <dbReference type="ARBA" id="ARBA00019614"/>
    </source>
</evidence>
<evidence type="ECO:0000256" key="2">
    <source>
        <dbReference type="ARBA" id="ARBA00006543"/>
    </source>
</evidence>
<comment type="subcellular location">
    <subcellularLocation>
        <location evidence="1 9">Nucleus</location>
    </subcellularLocation>
</comment>
<evidence type="ECO:0000259" key="11">
    <source>
        <dbReference type="Pfam" id="PF11635"/>
    </source>
</evidence>
<comment type="caution">
    <text evidence="13">The sequence shown here is derived from an EMBL/GenBank/DDBJ whole genome shotgun (WGS) entry which is preliminary data.</text>
</comment>
<comment type="subunit">
    <text evidence="9">Component of the Mediator complex.</text>
</comment>
<evidence type="ECO:0000256" key="5">
    <source>
        <dbReference type="ARBA" id="ARBA00023159"/>
    </source>
</evidence>
<dbReference type="EMBL" id="BAAFSV010000001">
    <property type="protein sequence ID" value="GAB1311111.1"/>
    <property type="molecule type" value="Genomic_DNA"/>
</dbReference>
<keyword evidence="4 9" id="KW-0805">Transcription regulation</keyword>
<name>A0ABQ0G016_9PEZI</name>
<comment type="similarity">
    <text evidence="2 9">Belongs to the Mediator complex subunit 16 family.</text>
</comment>
<evidence type="ECO:0000256" key="4">
    <source>
        <dbReference type="ARBA" id="ARBA00023015"/>
    </source>
</evidence>
<feature type="compositionally biased region" description="Gly residues" evidence="10">
    <location>
        <begin position="987"/>
        <end position="1008"/>
    </location>
</feature>
<dbReference type="GeneID" id="98172066"/>
<evidence type="ECO:0000256" key="10">
    <source>
        <dbReference type="SAM" id="MobiDB-lite"/>
    </source>
</evidence>
<evidence type="ECO:0000256" key="8">
    <source>
        <dbReference type="ARBA" id="ARBA00032015"/>
    </source>
</evidence>
<sequence length="1055" mass="115228">MATHDMSLLLDGDAMNVDAGMPGIQGIQGMRGIDSAMALDEVDLFGDPVMDSALASLPARPPPSKPLQQRLDELRTRGCCQGIAWSRQGTIAAISKDAMSIDLRFIRCNPDDGDWDMSEPSPWSAVSQGPSPGPTPSSSSLSLASAGAPFVHLAWSPTTTPDLAVIDALGRLTILTFSITLNRGYLARRWDADPVDDLHAIVGCYWLPLGVHPSRQLHGIHGPAIWMQSEYRYDQKVYPAYGPWHPNPGKSALLCITTNGFLKLFFSQNNNRIEETALELESVTSSDDLITHASLCSDMNTLLIALATASKQLRVVRVNIQWGLPQVDRQVPPGSLTLRPSLRESHVAVTSWFQHGPSESAIDTSMAQLSHVEILPSAPEAQGQVAPAVVLTVRSYIPNDSSPYHQECQSIIDRWEVASDQPQSLHSAFEQLGSKNGAGHAPPNMTRLRKLDPIIIPKIVMAVHTIQLGRILCFAFSDGSVQYRDRFTMNEVYNGLNPSSIMSPLQAGFHFVNDTPCLQIAFSPTSCSFVQICEDWTVKWCKLHYPIDEPNMALQGAQQSAVLAALSLAIAAAGNHTNYDDILAIARPLTKKKPDFTYAWIREIVNMLKFPVDYSEEAHHDQLVRNSSLQLCFSIMNHLGFHGDFQPRSFCGKFAILALNVRNMVILVTLASNAPPNLREKLSPLDEPEVVDALAGCARWAVDLLSWLTDCIFQLLDDPEVAGMLSDPKRFSELAGYLHSRNDVSLHMLLCSSTRGFLSAACRRLAHLGAVSEKARLHYEAQKHQQAMDPSAAAAAATGSSTHPALYQAYLKLQRAVSQTLVNVEAFDHLLGSLGKDIQAAYHTNLSGVLERLKPGQGVTEQQQQQRNEQFMKNAQTHCELGMLLAANPPPTLREVLLKFFTVSLPAFRNQTDPAKLYFASYDLLEVEDDPRSLAVRKAARRYIDVFKRVELTSGPQSKTPDDHVNGVAKNGIEGLPARSGVTQGSGVAGGDEGGNGNKNGNGSGSGSGPQWRRCVRCASVMEDIFGQRPGFTFVLAQQRKCSCGGNWGLLPKGS</sequence>
<feature type="domain" description="Mediator complex subunit Med16 N-terminal" evidence="11">
    <location>
        <begin position="193"/>
        <end position="513"/>
    </location>
</feature>
<keyword evidence="7 9" id="KW-0539">Nucleus</keyword>
<proteinExistence type="inferred from homology"/>
<evidence type="ECO:0000256" key="7">
    <source>
        <dbReference type="ARBA" id="ARBA00023242"/>
    </source>
</evidence>
<feature type="region of interest" description="Disordered" evidence="10">
    <location>
        <begin position="116"/>
        <end position="140"/>
    </location>
</feature>
<evidence type="ECO:0000256" key="1">
    <source>
        <dbReference type="ARBA" id="ARBA00004123"/>
    </source>
</evidence>
<dbReference type="InterPro" id="IPR048339">
    <property type="entry name" value="Mediator_Med16_C"/>
</dbReference>
<keyword evidence="6 9" id="KW-0804">Transcription</keyword>